<evidence type="ECO:0000256" key="3">
    <source>
        <dbReference type="ARBA" id="ARBA00007106"/>
    </source>
</evidence>
<evidence type="ECO:0000256" key="8">
    <source>
        <dbReference type="ARBA" id="ARBA00023239"/>
    </source>
</evidence>
<name>A0ABT6F228_9SYNE</name>
<dbReference type="PANTHER" id="PTHR35524">
    <property type="entry name" value="ALPHA-ACETOLACTATE DECARBOXYLASE"/>
    <property type="match status" value="1"/>
</dbReference>
<keyword evidence="8 9" id="KW-0456">Lyase</keyword>
<dbReference type="PIRSF" id="PIRSF001332">
    <property type="entry name" value="Acetolac_decarb"/>
    <property type="match status" value="1"/>
</dbReference>
<dbReference type="EMBL" id="JAKKUT010000005">
    <property type="protein sequence ID" value="MDG2991908.1"/>
    <property type="molecule type" value="Genomic_DNA"/>
</dbReference>
<dbReference type="GO" id="GO:0047605">
    <property type="term" value="F:acetolactate decarboxylase activity"/>
    <property type="evidence" value="ECO:0007669"/>
    <property type="project" value="UniProtKB-EC"/>
</dbReference>
<dbReference type="Pfam" id="PF03306">
    <property type="entry name" value="AAL_decarboxy"/>
    <property type="match status" value="1"/>
</dbReference>
<dbReference type="NCBIfam" id="TIGR01252">
    <property type="entry name" value="acetolac_decarb"/>
    <property type="match status" value="1"/>
</dbReference>
<dbReference type="Gene3D" id="3.30.1330.80">
    <property type="entry name" value="Hypothetical protein, similar to alpha- acetolactate decarboxylase, domain 2"/>
    <property type="match status" value="2"/>
</dbReference>
<keyword evidence="7 9" id="KW-0005">Acetoin biosynthesis</keyword>
<dbReference type="SUPFAM" id="SSF117856">
    <property type="entry name" value="AF0104/ALDC/Ptd012-like"/>
    <property type="match status" value="1"/>
</dbReference>
<evidence type="ECO:0000256" key="4">
    <source>
        <dbReference type="ARBA" id="ARBA00013204"/>
    </source>
</evidence>
<accession>A0ABT6F228</accession>
<dbReference type="Proteomes" id="UP001154265">
    <property type="component" value="Unassembled WGS sequence"/>
</dbReference>
<reference evidence="10" key="2">
    <citation type="submission" date="2022-01" db="EMBL/GenBank/DDBJ databases">
        <authorList>
            <person name="Zivanovic Y."/>
            <person name="Moreira D."/>
            <person name="Lopez-Garcia P."/>
        </authorList>
    </citation>
    <scope>NUCLEOTIDE SEQUENCE</scope>
    <source>
        <strain evidence="10">G9</strain>
    </source>
</reference>
<sequence>MNHILHCAIAPHLKTALDLHQRTSGLSLSEILEQALSQYLEVGEETLFQTSTINALVEGVYRGDLTVAELKEHGDFGLGTFNDLDGEMVVLDGQVYQLRSDGTAHVVEDGIKTPFATVTVWNQDIFAKSQDPLTYDQLQNHLSRLLPSENMFYAIRIEGTFKQIKTRTVSRQTEPTRLIDAAAQATIYTFNNIGGTLVGFWVPLYMQTVNVPGFHLHFLSKDLSVGGHLLDCLTDDITIALDETPFTQIALPDTSAFRSVDLTKDTRHELEAAEQDR</sequence>
<evidence type="ECO:0000313" key="11">
    <source>
        <dbReference type="Proteomes" id="UP001154265"/>
    </source>
</evidence>
<comment type="similarity">
    <text evidence="3 9">Belongs to the alpha-acetolactate decarboxylase family.</text>
</comment>
<evidence type="ECO:0000256" key="6">
    <source>
        <dbReference type="ARBA" id="ARBA00022793"/>
    </source>
</evidence>
<evidence type="ECO:0000256" key="5">
    <source>
        <dbReference type="ARBA" id="ARBA00020164"/>
    </source>
</evidence>
<dbReference type="InterPro" id="IPR005128">
    <property type="entry name" value="Acetolactate_a_deCO2ase"/>
</dbReference>
<evidence type="ECO:0000256" key="2">
    <source>
        <dbReference type="ARBA" id="ARBA00005170"/>
    </source>
</evidence>
<comment type="pathway">
    <text evidence="2 9">Polyol metabolism; (R,R)-butane-2,3-diol biosynthesis; (R,R)-butane-2,3-diol from pyruvate: step 2/3.</text>
</comment>
<evidence type="ECO:0000256" key="9">
    <source>
        <dbReference type="PIRNR" id="PIRNR001332"/>
    </source>
</evidence>
<dbReference type="PANTHER" id="PTHR35524:SF1">
    <property type="entry name" value="ALPHA-ACETOLACTATE DECARBOXYLASE"/>
    <property type="match status" value="1"/>
</dbReference>
<reference evidence="10" key="1">
    <citation type="journal article" date="2022" name="Genome Biol. Evol.">
        <title>A New Gene Family Diagnostic for Intracellular Biomineralization of Amorphous Ca Carbonates by Cyanobacteria.</title>
        <authorList>
            <person name="Benzerara K."/>
            <person name="Duprat E."/>
            <person name="Bitard-Feildel T."/>
            <person name="Caumes G."/>
            <person name="Cassier-Chauvat C."/>
            <person name="Chauvat F."/>
            <person name="Dezi M."/>
            <person name="Diop S.I."/>
            <person name="Gaschignard G."/>
            <person name="Gorgen S."/>
            <person name="Gugger M."/>
            <person name="Lopez-Garcia P."/>
            <person name="Millet M."/>
            <person name="Skouri-Panet F."/>
            <person name="Moreira D."/>
            <person name="Callebaut I."/>
        </authorList>
    </citation>
    <scope>NUCLEOTIDE SEQUENCE</scope>
    <source>
        <strain evidence="10">G9</strain>
    </source>
</reference>
<evidence type="ECO:0000313" key="10">
    <source>
        <dbReference type="EMBL" id="MDG2991908.1"/>
    </source>
</evidence>
<comment type="catalytic activity">
    <reaction evidence="1 9">
        <text>(2S)-2-acetolactate + H(+) = (R)-acetoin + CO2</text>
        <dbReference type="Rhea" id="RHEA:21580"/>
        <dbReference type="ChEBI" id="CHEBI:15378"/>
        <dbReference type="ChEBI" id="CHEBI:15686"/>
        <dbReference type="ChEBI" id="CHEBI:16526"/>
        <dbReference type="ChEBI" id="CHEBI:58476"/>
        <dbReference type="EC" id="4.1.1.5"/>
    </reaction>
</comment>
<evidence type="ECO:0000256" key="7">
    <source>
        <dbReference type="ARBA" id="ARBA00023061"/>
    </source>
</evidence>
<protein>
    <recommendedName>
        <fullName evidence="5 9">Alpha-acetolactate decarboxylase</fullName>
        <ecNumber evidence="4 9">4.1.1.5</ecNumber>
    </recommendedName>
</protein>
<evidence type="ECO:0000256" key="1">
    <source>
        <dbReference type="ARBA" id="ARBA00001784"/>
    </source>
</evidence>
<gene>
    <name evidence="10" type="primary">budA</name>
    <name evidence="10" type="ORF">L3556_13345</name>
</gene>
<keyword evidence="6 9" id="KW-0210">Decarboxylase</keyword>
<keyword evidence="11" id="KW-1185">Reference proteome</keyword>
<comment type="caution">
    <text evidence="10">The sequence shown here is derived from an EMBL/GenBank/DDBJ whole genome shotgun (WGS) entry which is preliminary data.</text>
</comment>
<dbReference type="CDD" id="cd17299">
    <property type="entry name" value="acetolactate_decarboxylase"/>
    <property type="match status" value="1"/>
</dbReference>
<dbReference type="EC" id="4.1.1.5" evidence="4 9"/>
<dbReference type="RefSeq" id="WP_277867830.1">
    <property type="nucleotide sequence ID" value="NZ_JAKKUT010000005.1"/>
</dbReference>
<organism evidence="10 11">
    <name type="scientific">Candidatus Synechococcus calcipolaris G9</name>
    <dbReference type="NCBI Taxonomy" id="1497997"/>
    <lineage>
        <taxon>Bacteria</taxon>
        <taxon>Bacillati</taxon>
        <taxon>Cyanobacteriota</taxon>
        <taxon>Cyanophyceae</taxon>
        <taxon>Synechococcales</taxon>
        <taxon>Synechococcaceae</taxon>
        <taxon>Synechococcus</taxon>
    </lineage>
</organism>
<proteinExistence type="inferred from homology"/>